<proteinExistence type="predicted"/>
<name>A0A8J6BXM3_ZIZPA</name>
<dbReference type="EMBL" id="JAAALK010000079">
    <property type="protein sequence ID" value="KAG8099477.1"/>
    <property type="molecule type" value="Genomic_DNA"/>
</dbReference>
<evidence type="ECO:0000313" key="2">
    <source>
        <dbReference type="Proteomes" id="UP000729402"/>
    </source>
</evidence>
<dbReference type="AlphaFoldDB" id="A0A8J6BXM3"/>
<gene>
    <name evidence="1" type="ORF">GUJ93_ZPchr0013g37442</name>
</gene>
<comment type="caution">
    <text evidence="1">The sequence shown here is derived from an EMBL/GenBank/DDBJ whole genome shotgun (WGS) entry which is preliminary data.</text>
</comment>
<reference evidence="1" key="1">
    <citation type="journal article" date="2021" name="bioRxiv">
        <title>Whole Genome Assembly and Annotation of Northern Wild Rice, Zizania palustris L., Supports a Whole Genome Duplication in the Zizania Genus.</title>
        <authorList>
            <person name="Haas M."/>
            <person name="Kono T."/>
            <person name="Macchietto M."/>
            <person name="Millas R."/>
            <person name="McGilp L."/>
            <person name="Shao M."/>
            <person name="Duquette J."/>
            <person name="Hirsch C.N."/>
            <person name="Kimball J."/>
        </authorList>
    </citation>
    <scope>NUCLEOTIDE SEQUENCE</scope>
    <source>
        <tissue evidence="1">Fresh leaf tissue</tissue>
    </source>
</reference>
<keyword evidence="2" id="KW-1185">Reference proteome</keyword>
<accession>A0A8J6BXM3</accession>
<sequence length="150" mass="16455">MLRKIALVDMILVAAISENRRAPRGQEHGFVEAKWRPLDRVSRARGTRTLSQASAQDEGAADSLLVLLVFFVSLLDLSSCDFACQTATHRHGTRQVSPLLLLVNRGTSEFGFASTSFDPANIPRDCARMQIADSDDLVTVATDHSIKRST</sequence>
<dbReference type="Proteomes" id="UP000729402">
    <property type="component" value="Unassembled WGS sequence"/>
</dbReference>
<protein>
    <submittedName>
        <fullName evidence="1">Uncharacterized protein</fullName>
    </submittedName>
</protein>
<evidence type="ECO:0000313" key="1">
    <source>
        <dbReference type="EMBL" id="KAG8099477.1"/>
    </source>
</evidence>
<reference evidence="1" key="2">
    <citation type="submission" date="2021-02" db="EMBL/GenBank/DDBJ databases">
        <authorList>
            <person name="Kimball J.A."/>
            <person name="Haas M.W."/>
            <person name="Macchietto M."/>
            <person name="Kono T."/>
            <person name="Duquette J."/>
            <person name="Shao M."/>
        </authorList>
    </citation>
    <scope>NUCLEOTIDE SEQUENCE</scope>
    <source>
        <tissue evidence="1">Fresh leaf tissue</tissue>
    </source>
</reference>
<organism evidence="1 2">
    <name type="scientific">Zizania palustris</name>
    <name type="common">Northern wild rice</name>
    <dbReference type="NCBI Taxonomy" id="103762"/>
    <lineage>
        <taxon>Eukaryota</taxon>
        <taxon>Viridiplantae</taxon>
        <taxon>Streptophyta</taxon>
        <taxon>Embryophyta</taxon>
        <taxon>Tracheophyta</taxon>
        <taxon>Spermatophyta</taxon>
        <taxon>Magnoliopsida</taxon>
        <taxon>Liliopsida</taxon>
        <taxon>Poales</taxon>
        <taxon>Poaceae</taxon>
        <taxon>BOP clade</taxon>
        <taxon>Oryzoideae</taxon>
        <taxon>Oryzeae</taxon>
        <taxon>Zizaniinae</taxon>
        <taxon>Zizania</taxon>
    </lineage>
</organism>